<dbReference type="eggNOG" id="ENOG5032RJU">
    <property type="taxonomic scope" value="Bacteria"/>
</dbReference>
<feature type="transmembrane region" description="Helical" evidence="1">
    <location>
        <begin position="107"/>
        <end position="132"/>
    </location>
</feature>
<feature type="transmembrane region" description="Helical" evidence="1">
    <location>
        <begin position="76"/>
        <end position="95"/>
    </location>
</feature>
<gene>
    <name evidence="2" type="ORF">NA8A_16908</name>
</gene>
<dbReference type="RefSeq" id="WP_009451583.1">
    <property type="nucleotide sequence ID" value="NZ_AMSI01000012.1"/>
</dbReference>
<dbReference type="STRING" id="721133.SAMN05216176_108156"/>
<dbReference type="Proteomes" id="UP000007374">
    <property type="component" value="Unassembled WGS sequence"/>
</dbReference>
<comment type="caution">
    <text evidence="2">The sequence shown here is derived from an EMBL/GenBank/DDBJ whole genome shotgun (WGS) entry which is preliminary data.</text>
</comment>
<dbReference type="AlphaFoldDB" id="K2N123"/>
<reference evidence="2 3" key="1">
    <citation type="journal article" date="2012" name="J. Bacteriol.">
        <title>Genome Sequence of Nitratireductor indicus Type Strain C115.</title>
        <authorList>
            <person name="Lai Q."/>
            <person name="Li G."/>
            <person name="Yu Z."/>
            <person name="Shao Z."/>
        </authorList>
    </citation>
    <scope>NUCLEOTIDE SEQUENCE [LARGE SCALE GENOMIC DNA]</scope>
    <source>
        <strain evidence="2 3">C115</strain>
    </source>
</reference>
<keyword evidence="3" id="KW-1185">Reference proteome</keyword>
<protein>
    <recommendedName>
        <fullName evidence="4">Transporter</fullName>
    </recommendedName>
</protein>
<feature type="transmembrane region" description="Helical" evidence="1">
    <location>
        <begin position="167"/>
        <end position="191"/>
    </location>
</feature>
<organism evidence="2 3">
    <name type="scientific">Nitratireductor indicus C115</name>
    <dbReference type="NCBI Taxonomy" id="1231190"/>
    <lineage>
        <taxon>Bacteria</taxon>
        <taxon>Pseudomonadati</taxon>
        <taxon>Pseudomonadota</taxon>
        <taxon>Alphaproteobacteria</taxon>
        <taxon>Hyphomicrobiales</taxon>
        <taxon>Phyllobacteriaceae</taxon>
        <taxon>Nitratireductor</taxon>
    </lineage>
</organism>
<sequence length="196" mass="21313">MPPAAEIQQQLAGVWHMMMGRKDGLKMLDLSADGFWNSFFAIAVALPALAIGWVMAANDMVLEGAFASRPVLLVQFILTDLGAWVLPYGLLALAMRPAGIADRFVHYVVASNWAQALFSWLMLPALLIRLLLPDAEELANGITFFLFLLTLVLAWRLTNIAIGKGAAVATAVFVSMFIASIGVLVAFEAIWSSSRF</sequence>
<keyword evidence="1" id="KW-1133">Transmembrane helix</keyword>
<dbReference type="EMBL" id="AMSI01000012">
    <property type="protein sequence ID" value="EKF41193.1"/>
    <property type="molecule type" value="Genomic_DNA"/>
</dbReference>
<evidence type="ECO:0000313" key="2">
    <source>
        <dbReference type="EMBL" id="EKF41193.1"/>
    </source>
</evidence>
<evidence type="ECO:0000313" key="3">
    <source>
        <dbReference type="Proteomes" id="UP000007374"/>
    </source>
</evidence>
<proteinExistence type="predicted"/>
<name>K2N123_9HYPH</name>
<dbReference type="PATRIC" id="fig|1231190.3.peg.3497"/>
<feature type="transmembrane region" description="Helical" evidence="1">
    <location>
        <begin position="138"/>
        <end position="155"/>
    </location>
</feature>
<dbReference type="OrthoDB" id="9811204at2"/>
<feature type="transmembrane region" description="Helical" evidence="1">
    <location>
        <begin position="35"/>
        <end position="56"/>
    </location>
</feature>
<evidence type="ECO:0000256" key="1">
    <source>
        <dbReference type="SAM" id="Phobius"/>
    </source>
</evidence>
<keyword evidence="1" id="KW-0812">Transmembrane</keyword>
<keyword evidence="1" id="KW-0472">Membrane</keyword>
<evidence type="ECO:0008006" key="4">
    <source>
        <dbReference type="Google" id="ProtNLM"/>
    </source>
</evidence>
<accession>K2N123</accession>